<evidence type="ECO:0000256" key="1">
    <source>
        <dbReference type="SAM" id="MobiDB-lite"/>
    </source>
</evidence>
<name>A0A165M947_9AGAM</name>
<dbReference type="InParanoid" id="A0A165M947"/>
<feature type="region of interest" description="Disordered" evidence="1">
    <location>
        <begin position="137"/>
        <end position="157"/>
    </location>
</feature>
<evidence type="ECO:0000313" key="2">
    <source>
        <dbReference type="EMBL" id="KZT18049.1"/>
    </source>
</evidence>
<keyword evidence="3" id="KW-1185">Reference proteome</keyword>
<dbReference type="EMBL" id="KV425718">
    <property type="protein sequence ID" value="KZT18049.1"/>
    <property type="molecule type" value="Genomic_DNA"/>
</dbReference>
<protein>
    <submittedName>
        <fullName evidence="2">Uncharacterized protein</fullName>
    </submittedName>
</protein>
<accession>A0A165M947</accession>
<dbReference type="STRING" id="1314782.A0A165M947"/>
<dbReference type="AlphaFoldDB" id="A0A165M947"/>
<reference evidence="2 3" key="1">
    <citation type="journal article" date="2016" name="Mol. Biol. Evol.">
        <title>Comparative Genomics of Early-Diverging Mushroom-Forming Fungi Provides Insights into the Origins of Lignocellulose Decay Capabilities.</title>
        <authorList>
            <person name="Nagy L.G."/>
            <person name="Riley R."/>
            <person name="Tritt A."/>
            <person name="Adam C."/>
            <person name="Daum C."/>
            <person name="Floudas D."/>
            <person name="Sun H."/>
            <person name="Yadav J.S."/>
            <person name="Pangilinan J."/>
            <person name="Larsson K.H."/>
            <person name="Matsuura K."/>
            <person name="Barry K."/>
            <person name="Labutti K."/>
            <person name="Kuo R."/>
            <person name="Ohm R.A."/>
            <person name="Bhattacharya S.S."/>
            <person name="Shirouzu T."/>
            <person name="Yoshinaga Y."/>
            <person name="Martin F.M."/>
            <person name="Grigoriev I.V."/>
            <person name="Hibbett D.S."/>
        </authorList>
    </citation>
    <scope>NUCLEOTIDE SEQUENCE [LARGE SCALE GENOMIC DNA]</scope>
    <source>
        <strain evidence="2 3">HHB14362 ss-1</strain>
    </source>
</reference>
<dbReference type="Proteomes" id="UP000076761">
    <property type="component" value="Unassembled WGS sequence"/>
</dbReference>
<sequence length="221" mass="25586">MIGGTTEDQEKARRLLTQIVNSLSVKMEIGAPMASVYLLGNPDHYTSHRFKPVYWKTYVNEVLKDWIDINDLDENLNDINADVIQKDQVIIRCTQDGYTTYYLVMDYMYRPEIYKDVCLYDWIRLSWKLPLPGIKSSDPKVSAENKPEQDVGPESKFGVKKPSPHELVFLQEHPQHETHYAAMVKDMFGLVPNFIGGNLPRSDAGNREFYCTTMLTLFKPW</sequence>
<feature type="compositionally biased region" description="Basic and acidic residues" evidence="1">
    <location>
        <begin position="137"/>
        <end position="149"/>
    </location>
</feature>
<dbReference type="OrthoDB" id="3259294at2759"/>
<evidence type="ECO:0000313" key="3">
    <source>
        <dbReference type="Proteomes" id="UP000076761"/>
    </source>
</evidence>
<gene>
    <name evidence="2" type="ORF">NEOLEDRAFT_1081160</name>
</gene>
<proteinExistence type="predicted"/>
<organism evidence="2 3">
    <name type="scientific">Neolentinus lepideus HHB14362 ss-1</name>
    <dbReference type="NCBI Taxonomy" id="1314782"/>
    <lineage>
        <taxon>Eukaryota</taxon>
        <taxon>Fungi</taxon>
        <taxon>Dikarya</taxon>
        <taxon>Basidiomycota</taxon>
        <taxon>Agaricomycotina</taxon>
        <taxon>Agaricomycetes</taxon>
        <taxon>Gloeophyllales</taxon>
        <taxon>Gloeophyllaceae</taxon>
        <taxon>Neolentinus</taxon>
    </lineage>
</organism>